<evidence type="ECO:0000256" key="2">
    <source>
        <dbReference type="SAM" id="Phobius"/>
    </source>
</evidence>
<feature type="transmembrane region" description="Helical" evidence="2">
    <location>
        <begin position="12"/>
        <end position="29"/>
    </location>
</feature>
<feature type="region of interest" description="Disordered" evidence="1">
    <location>
        <begin position="99"/>
        <end position="140"/>
    </location>
</feature>
<organism evidence="3 4">
    <name type="scientific">Acidipropionibacterium jensenii</name>
    <dbReference type="NCBI Taxonomy" id="1749"/>
    <lineage>
        <taxon>Bacteria</taxon>
        <taxon>Bacillati</taxon>
        <taxon>Actinomycetota</taxon>
        <taxon>Actinomycetes</taxon>
        <taxon>Propionibacteriales</taxon>
        <taxon>Propionibacteriaceae</taxon>
        <taxon>Acidipropionibacterium</taxon>
    </lineage>
</organism>
<protein>
    <submittedName>
        <fullName evidence="3">Uncharacterized protein</fullName>
    </submittedName>
</protein>
<feature type="compositionally biased region" description="Polar residues" evidence="1">
    <location>
        <begin position="99"/>
        <end position="111"/>
    </location>
</feature>
<name>A0A3S5EVC1_9ACTN</name>
<dbReference type="EMBL" id="LR134473">
    <property type="protein sequence ID" value="VEI04044.1"/>
    <property type="molecule type" value="Genomic_DNA"/>
</dbReference>
<gene>
    <name evidence="3" type="ORF">NCTC13652_02267</name>
</gene>
<dbReference type="OrthoDB" id="3712355at2"/>
<feature type="transmembrane region" description="Helical" evidence="2">
    <location>
        <begin position="35"/>
        <end position="57"/>
    </location>
</feature>
<dbReference type="STRING" id="1122997.GCA_000425285_00848"/>
<dbReference type="AlphaFoldDB" id="A0A3S5EVC1"/>
<dbReference type="RefSeq" id="WP_036981048.1">
    <property type="nucleotide sequence ID" value="NZ_CP040635.1"/>
</dbReference>
<evidence type="ECO:0000256" key="1">
    <source>
        <dbReference type="SAM" id="MobiDB-lite"/>
    </source>
</evidence>
<keyword evidence="2" id="KW-0472">Membrane</keyword>
<dbReference type="Proteomes" id="UP000277858">
    <property type="component" value="Chromosome"/>
</dbReference>
<evidence type="ECO:0000313" key="3">
    <source>
        <dbReference type="EMBL" id="VEI04044.1"/>
    </source>
</evidence>
<dbReference type="GeneID" id="82885027"/>
<sequence>MRPPVVITSRSGRIGTAALAVAALALLVWDATRAGLLQALVNAPFVALFVWCAWIFWGLASIRIDNDGVHVINQLRIWDVPWAQLKTVTGRWGVTLTTLPQDSSRAPENSETTGTSESTGAGGTPGTGETRPARGHSIRAWAAPAKGTAGKIIGTDRELPIIPDQGHEPIRISLDAFAAARLIEIEQIQRRAGATSSDAAPVRVRVNWPTVIISGVLVILAVLA</sequence>
<feature type="transmembrane region" description="Helical" evidence="2">
    <location>
        <begin position="206"/>
        <end position="223"/>
    </location>
</feature>
<evidence type="ECO:0000313" key="4">
    <source>
        <dbReference type="Proteomes" id="UP000277858"/>
    </source>
</evidence>
<keyword evidence="4" id="KW-1185">Reference proteome</keyword>
<proteinExistence type="predicted"/>
<keyword evidence="2" id="KW-1133">Transmembrane helix</keyword>
<reference evidence="3 4" key="1">
    <citation type="submission" date="2018-12" db="EMBL/GenBank/DDBJ databases">
        <authorList>
            <consortium name="Pathogen Informatics"/>
        </authorList>
    </citation>
    <scope>NUCLEOTIDE SEQUENCE [LARGE SCALE GENOMIC DNA]</scope>
    <source>
        <strain evidence="3 4">NCTC13652</strain>
    </source>
</reference>
<accession>A0A3S5EVC1</accession>
<keyword evidence="2" id="KW-0812">Transmembrane</keyword>